<dbReference type="AlphaFoldDB" id="A0A1H9XLT6"/>
<name>A0A1H9XLT6_9PSEU</name>
<feature type="compositionally biased region" description="Basic and acidic residues" evidence="1">
    <location>
        <begin position="15"/>
        <end position="31"/>
    </location>
</feature>
<reference evidence="3" key="1">
    <citation type="submission" date="2016-10" db="EMBL/GenBank/DDBJ databases">
        <authorList>
            <person name="Varghese N."/>
            <person name="Submissions S."/>
        </authorList>
    </citation>
    <scope>NUCLEOTIDE SEQUENCE [LARGE SCALE GENOMIC DNA]</scope>
    <source>
        <strain evidence="3">CGMCC 4.578</strain>
    </source>
</reference>
<organism evidence="2 3">
    <name type="scientific">Lentzea flaviverrucosa</name>
    <dbReference type="NCBI Taxonomy" id="200379"/>
    <lineage>
        <taxon>Bacteria</taxon>
        <taxon>Bacillati</taxon>
        <taxon>Actinomycetota</taxon>
        <taxon>Actinomycetes</taxon>
        <taxon>Pseudonocardiales</taxon>
        <taxon>Pseudonocardiaceae</taxon>
        <taxon>Lentzea</taxon>
    </lineage>
</organism>
<dbReference type="EMBL" id="FOFT01000015">
    <property type="protein sequence ID" value="SES47074.1"/>
    <property type="molecule type" value="Genomic_DNA"/>
</dbReference>
<evidence type="ECO:0000256" key="1">
    <source>
        <dbReference type="SAM" id="MobiDB-lite"/>
    </source>
</evidence>
<evidence type="ECO:0000313" key="3">
    <source>
        <dbReference type="Proteomes" id="UP000199028"/>
    </source>
</evidence>
<sequence length="63" mass="6821">MADPDRAPVALKRRTGGDPLKDLRPFRREQDSAVESRTQPLAAMSASTAAMVRTGTPVPPFEV</sequence>
<gene>
    <name evidence="2" type="ORF">SAMN05216195_115268</name>
</gene>
<keyword evidence="3" id="KW-1185">Reference proteome</keyword>
<protein>
    <submittedName>
        <fullName evidence="2">Uncharacterized protein</fullName>
    </submittedName>
</protein>
<accession>A0A1H9XLT6</accession>
<evidence type="ECO:0000313" key="2">
    <source>
        <dbReference type="EMBL" id="SES47074.1"/>
    </source>
</evidence>
<feature type="region of interest" description="Disordered" evidence="1">
    <location>
        <begin position="1"/>
        <end position="48"/>
    </location>
</feature>
<proteinExistence type="predicted"/>
<dbReference type="Proteomes" id="UP000199028">
    <property type="component" value="Unassembled WGS sequence"/>
</dbReference>